<dbReference type="GO" id="GO:0008757">
    <property type="term" value="F:S-adenosylmethionine-dependent methyltransferase activity"/>
    <property type="evidence" value="ECO:0007669"/>
    <property type="project" value="InterPro"/>
</dbReference>
<dbReference type="Pfam" id="PF08241">
    <property type="entry name" value="Methyltransf_11"/>
    <property type="match status" value="1"/>
</dbReference>
<dbReference type="CDD" id="cd02440">
    <property type="entry name" value="AdoMet_MTases"/>
    <property type="match status" value="1"/>
</dbReference>
<dbReference type="GO" id="GO:0032259">
    <property type="term" value="P:methylation"/>
    <property type="evidence" value="ECO:0007669"/>
    <property type="project" value="UniProtKB-KW"/>
</dbReference>
<protein>
    <submittedName>
        <fullName evidence="2">Ubiquinone/menaquinone biosynthesis C-methylase UbiE</fullName>
    </submittedName>
</protein>
<accession>A0A450WEZ4</accession>
<dbReference type="Gene3D" id="3.40.50.150">
    <property type="entry name" value="Vaccinia Virus protein VP39"/>
    <property type="match status" value="1"/>
</dbReference>
<dbReference type="EMBL" id="CAADFK010000081">
    <property type="protein sequence ID" value="VFK15610.1"/>
    <property type="molecule type" value="Genomic_DNA"/>
</dbReference>
<dbReference type="PANTHER" id="PTHR43591">
    <property type="entry name" value="METHYLTRANSFERASE"/>
    <property type="match status" value="1"/>
</dbReference>
<keyword evidence="2" id="KW-0830">Ubiquinone</keyword>
<gene>
    <name evidence="2" type="ORF">BECKLPF1236B_GA0070989_10812</name>
</gene>
<evidence type="ECO:0000313" key="2">
    <source>
        <dbReference type="EMBL" id="VFK15610.1"/>
    </source>
</evidence>
<name>A0A450WEZ4_9GAMM</name>
<dbReference type="PANTHER" id="PTHR43591:SF110">
    <property type="entry name" value="RHODANESE DOMAIN-CONTAINING PROTEIN"/>
    <property type="match status" value="1"/>
</dbReference>
<organism evidence="2">
    <name type="scientific">Candidatus Kentrum sp. LPFa</name>
    <dbReference type="NCBI Taxonomy" id="2126335"/>
    <lineage>
        <taxon>Bacteria</taxon>
        <taxon>Pseudomonadati</taxon>
        <taxon>Pseudomonadota</taxon>
        <taxon>Gammaproteobacteria</taxon>
        <taxon>Candidatus Kentrum</taxon>
    </lineage>
</organism>
<keyword evidence="2" id="KW-0489">Methyltransferase</keyword>
<dbReference type="InterPro" id="IPR029063">
    <property type="entry name" value="SAM-dependent_MTases_sf"/>
</dbReference>
<dbReference type="SUPFAM" id="SSF53335">
    <property type="entry name" value="S-adenosyl-L-methionine-dependent methyltransferases"/>
    <property type="match status" value="1"/>
</dbReference>
<sequence>MPVPAAKSYLYYLVGAKNLAQLWVEPLLERYSEYTARYLQGIPCRPYTRIEQVIKDDRIMNSELQLSDLAQTDLSQLDVVERYAHFAPVYDQSVHDWGYQSHRVAAEALHRYVAIDQPVLDAGCGTGLVGAALADLGYKDITGMDVSPDMLRRAEEGGRYRKLLFWDMTRTPYPFADDAFAAATCIGVLSLIADPTPVLREFRRLVQPGGYLVFTQQEILYEQYGYGNILRGFEQRKELHRESISEPVAYLPNREGYEKRTLIYCIYRVIDDRNP</sequence>
<dbReference type="AlphaFoldDB" id="A0A450WEZ4"/>
<keyword evidence="2" id="KW-0808">Transferase</keyword>
<feature type="domain" description="Methyltransferase type 11" evidence="1">
    <location>
        <begin position="120"/>
        <end position="214"/>
    </location>
</feature>
<reference evidence="2" key="1">
    <citation type="submission" date="2019-02" db="EMBL/GenBank/DDBJ databases">
        <authorList>
            <person name="Gruber-Vodicka R. H."/>
            <person name="Seah K. B. B."/>
        </authorList>
    </citation>
    <scope>NUCLEOTIDE SEQUENCE</scope>
    <source>
        <strain evidence="2">BECK_S313</strain>
    </source>
</reference>
<dbReference type="InterPro" id="IPR013216">
    <property type="entry name" value="Methyltransf_11"/>
</dbReference>
<evidence type="ECO:0000259" key="1">
    <source>
        <dbReference type="Pfam" id="PF08241"/>
    </source>
</evidence>
<proteinExistence type="predicted"/>